<accession>A0ABS5PRY9</accession>
<gene>
    <name evidence="4" type="ORF">KHM83_14655</name>
</gene>
<dbReference type="Proteomes" id="UP000746471">
    <property type="component" value="Unassembled WGS sequence"/>
</dbReference>
<dbReference type="PANTHER" id="PTHR43877:SF2">
    <property type="entry name" value="AMINOALKYLPHOSPHONATE N-ACETYLTRANSFERASE-RELATED"/>
    <property type="match status" value="1"/>
</dbReference>
<dbReference type="PANTHER" id="PTHR43877">
    <property type="entry name" value="AMINOALKYLPHOSPHONATE N-ACETYLTRANSFERASE-RELATED-RELATED"/>
    <property type="match status" value="1"/>
</dbReference>
<dbReference type="PROSITE" id="PS51186">
    <property type="entry name" value="GNAT"/>
    <property type="match status" value="1"/>
</dbReference>
<evidence type="ECO:0000313" key="4">
    <source>
        <dbReference type="EMBL" id="MBS7527923.1"/>
    </source>
</evidence>
<dbReference type="InterPro" id="IPR016181">
    <property type="entry name" value="Acyl_CoA_acyltransferase"/>
</dbReference>
<feature type="domain" description="N-acetyltransferase" evidence="3">
    <location>
        <begin position="1"/>
        <end position="148"/>
    </location>
</feature>
<keyword evidence="5" id="KW-1185">Reference proteome</keyword>
<sequence length="148" mass="16750">MRVVKTNQNDPDFLALIRTLDEDLVSRYGESQKQYQAHNGVQKINTVMVVYDNETAVGCGGYKVYDAISVEIKRVFVSPNMRRKGIAKMILTALEAAARAEGYQEAILETGTKQNEAIELYQHLGYDIIPNYGPYEHLPYSVCMKKLL</sequence>
<dbReference type="Pfam" id="PF00583">
    <property type="entry name" value="Acetyltransf_1"/>
    <property type="match status" value="1"/>
</dbReference>
<dbReference type="InterPro" id="IPR000182">
    <property type="entry name" value="GNAT_dom"/>
</dbReference>
<dbReference type="SUPFAM" id="SSF55729">
    <property type="entry name" value="Acyl-CoA N-acyltransferases (Nat)"/>
    <property type="match status" value="1"/>
</dbReference>
<dbReference type="CDD" id="cd04301">
    <property type="entry name" value="NAT_SF"/>
    <property type="match status" value="1"/>
</dbReference>
<evidence type="ECO:0000256" key="2">
    <source>
        <dbReference type="ARBA" id="ARBA00023315"/>
    </source>
</evidence>
<evidence type="ECO:0000259" key="3">
    <source>
        <dbReference type="PROSITE" id="PS51186"/>
    </source>
</evidence>
<comment type="caution">
    <text evidence="4">The sequence shown here is derived from an EMBL/GenBank/DDBJ whole genome shotgun (WGS) entry which is preliminary data.</text>
</comment>
<protein>
    <submittedName>
        <fullName evidence="4">GNAT family N-acetyltransferase</fullName>
    </submittedName>
</protein>
<keyword evidence="2" id="KW-0012">Acyltransferase</keyword>
<dbReference type="EMBL" id="JAHBCL010000027">
    <property type="protein sequence ID" value="MBS7527923.1"/>
    <property type="molecule type" value="Genomic_DNA"/>
</dbReference>
<reference evidence="4 5" key="1">
    <citation type="submission" date="2021-05" db="EMBL/GenBank/DDBJ databases">
        <title>Fusibacter ferrireducens sp. nov., an anaerobic, sulfur- and Fe-reducing bacterium isolated from the mangrove sediment.</title>
        <authorList>
            <person name="Qiu D."/>
        </authorList>
    </citation>
    <scope>NUCLEOTIDE SEQUENCE [LARGE SCALE GENOMIC DNA]</scope>
    <source>
        <strain evidence="4 5">DSM 12116</strain>
    </source>
</reference>
<evidence type="ECO:0000313" key="5">
    <source>
        <dbReference type="Proteomes" id="UP000746471"/>
    </source>
</evidence>
<evidence type="ECO:0000256" key="1">
    <source>
        <dbReference type="ARBA" id="ARBA00022679"/>
    </source>
</evidence>
<name>A0ABS5PRY9_9FIRM</name>
<dbReference type="RefSeq" id="WP_213237782.1">
    <property type="nucleotide sequence ID" value="NZ_JAHBCL010000027.1"/>
</dbReference>
<keyword evidence="1" id="KW-0808">Transferase</keyword>
<proteinExistence type="predicted"/>
<organism evidence="4 5">
    <name type="scientific">Fusibacter paucivorans</name>
    <dbReference type="NCBI Taxonomy" id="76009"/>
    <lineage>
        <taxon>Bacteria</taxon>
        <taxon>Bacillati</taxon>
        <taxon>Bacillota</taxon>
        <taxon>Clostridia</taxon>
        <taxon>Eubacteriales</taxon>
        <taxon>Eubacteriales Family XII. Incertae Sedis</taxon>
        <taxon>Fusibacter</taxon>
    </lineage>
</organism>
<dbReference type="Gene3D" id="3.40.630.30">
    <property type="match status" value="1"/>
</dbReference>
<dbReference type="InterPro" id="IPR050832">
    <property type="entry name" value="Bact_Acetyltransf"/>
</dbReference>